<feature type="domain" description="SH3b" evidence="11">
    <location>
        <begin position="256"/>
        <end position="318"/>
    </location>
</feature>
<dbReference type="GO" id="GO:0006508">
    <property type="term" value="P:proteolysis"/>
    <property type="evidence" value="ECO:0007669"/>
    <property type="project" value="UniProtKB-KW"/>
</dbReference>
<evidence type="ECO:0000256" key="5">
    <source>
        <dbReference type="ARBA" id="ARBA00022670"/>
    </source>
</evidence>
<evidence type="ECO:0000256" key="4">
    <source>
        <dbReference type="ARBA" id="ARBA00022638"/>
    </source>
</evidence>
<dbReference type="SUPFAM" id="SSF110997">
    <property type="entry name" value="Sporulation related repeat"/>
    <property type="match status" value="1"/>
</dbReference>
<evidence type="ECO:0000259" key="11">
    <source>
        <dbReference type="PROSITE" id="PS51781"/>
    </source>
</evidence>
<dbReference type="Pfam" id="PF05036">
    <property type="entry name" value="SPOR"/>
    <property type="match status" value="1"/>
</dbReference>
<dbReference type="PROSITE" id="PS51781">
    <property type="entry name" value="SH3B"/>
    <property type="match status" value="1"/>
</dbReference>
<dbReference type="SMART" id="SM00644">
    <property type="entry name" value="Ami_2"/>
    <property type="match status" value="1"/>
</dbReference>
<dbReference type="GO" id="GO:0001897">
    <property type="term" value="P:symbiont-mediated cytolysis of host cell"/>
    <property type="evidence" value="ECO:0007669"/>
    <property type="project" value="UniProtKB-ARBA"/>
</dbReference>
<name>A0A8S5PH96_9CAUD</name>
<dbReference type="EMBL" id="BK015416">
    <property type="protein sequence ID" value="DAE05745.1"/>
    <property type="molecule type" value="Genomic_DNA"/>
</dbReference>
<reference evidence="12" key="1">
    <citation type="journal article" date="2021" name="Proc. Natl. Acad. Sci. U.S.A.">
        <title>A Catalog of Tens of Thousands of Viruses from Human Metagenomes Reveals Hidden Associations with Chronic Diseases.</title>
        <authorList>
            <person name="Tisza M.J."/>
            <person name="Buck C.B."/>
        </authorList>
    </citation>
    <scope>NUCLEOTIDE SEQUENCE</scope>
    <source>
        <strain evidence="12">CtsNT17</strain>
    </source>
</reference>
<evidence type="ECO:0000313" key="12">
    <source>
        <dbReference type="EMBL" id="DAE05745.1"/>
    </source>
</evidence>
<dbReference type="GO" id="GO:0008745">
    <property type="term" value="F:N-acetylmuramoyl-L-alanine amidase activity"/>
    <property type="evidence" value="ECO:0007669"/>
    <property type="project" value="InterPro"/>
</dbReference>
<feature type="compositionally biased region" description="Basic and acidic residues" evidence="9">
    <location>
        <begin position="204"/>
        <end position="213"/>
    </location>
</feature>
<dbReference type="InterPro" id="IPR036680">
    <property type="entry name" value="SPOR-like_sf"/>
</dbReference>
<comment type="cofactor">
    <cofactor evidence="1">
        <name>Zn(2+)</name>
        <dbReference type="ChEBI" id="CHEBI:29105"/>
    </cofactor>
</comment>
<dbReference type="CDD" id="cd06583">
    <property type="entry name" value="PGRP"/>
    <property type="match status" value="1"/>
</dbReference>
<keyword evidence="5" id="KW-0645">Protease</keyword>
<organism evidence="12">
    <name type="scientific">Myoviridae sp. ctsNT17</name>
    <dbReference type="NCBI Taxonomy" id="2825191"/>
    <lineage>
        <taxon>Viruses</taxon>
        <taxon>Duplodnaviria</taxon>
        <taxon>Heunggongvirae</taxon>
        <taxon>Uroviricota</taxon>
        <taxon>Caudoviricetes</taxon>
    </lineage>
</organism>
<feature type="region of interest" description="Disordered" evidence="9">
    <location>
        <begin position="194"/>
        <end position="213"/>
    </location>
</feature>
<evidence type="ECO:0000256" key="2">
    <source>
        <dbReference type="ARBA" id="ARBA00007553"/>
    </source>
</evidence>
<dbReference type="GO" id="GO:0008233">
    <property type="term" value="F:peptidase activity"/>
    <property type="evidence" value="ECO:0007669"/>
    <property type="project" value="UniProtKB-KW"/>
</dbReference>
<keyword evidence="7" id="KW-0862">Zinc</keyword>
<dbReference type="Pfam" id="PF01510">
    <property type="entry name" value="Amidase_2"/>
    <property type="match status" value="1"/>
</dbReference>
<dbReference type="GO" id="GO:0042742">
    <property type="term" value="P:defense response to bacterium"/>
    <property type="evidence" value="ECO:0007669"/>
    <property type="project" value="UniProtKB-KW"/>
</dbReference>
<feature type="domain" description="SPOR" evidence="10">
    <location>
        <begin position="212"/>
        <end position="301"/>
    </location>
</feature>
<dbReference type="InterPro" id="IPR036505">
    <property type="entry name" value="Amidase/PGRP_sf"/>
</dbReference>
<evidence type="ECO:0000256" key="9">
    <source>
        <dbReference type="SAM" id="MobiDB-lite"/>
    </source>
</evidence>
<dbReference type="Pfam" id="PF08239">
    <property type="entry name" value="SH3_3"/>
    <property type="match status" value="1"/>
</dbReference>
<comment type="similarity">
    <text evidence="2">Belongs to the N-acetylmuramoyl-L-alanine amidase 2 family.</text>
</comment>
<keyword evidence="6" id="KW-0479">Metal-binding</keyword>
<accession>A0A8S5PH96</accession>
<dbReference type="GO" id="GO:0009253">
    <property type="term" value="P:peptidoglycan catabolic process"/>
    <property type="evidence" value="ECO:0007669"/>
    <property type="project" value="InterPro"/>
</dbReference>
<dbReference type="InterPro" id="IPR007730">
    <property type="entry name" value="SPOR-like_dom"/>
</dbReference>
<dbReference type="Gene3D" id="2.30.30.40">
    <property type="entry name" value="SH3 Domains"/>
    <property type="match status" value="1"/>
</dbReference>
<evidence type="ECO:0000256" key="6">
    <source>
        <dbReference type="ARBA" id="ARBA00022723"/>
    </source>
</evidence>
<dbReference type="InterPro" id="IPR003646">
    <property type="entry name" value="SH3-like_bac-type"/>
</dbReference>
<dbReference type="PROSITE" id="PS51724">
    <property type="entry name" value="SPOR"/>
    <property type="match status" value="1"/>
</dbReference>
<evidence type="ECO:0000256" key="7">
    <source>
        <dbReference type="ARBA" id="ARBA00022833"/>
    </source>
</evidence>
<dbReference type="GO" id="GO:0046872">
    <property type="term" value="F:metal ion binding"/>
    <property type="evidence" value="ECO:0007669"/>
    <property type="project" value="UniProtKB-KW"/>
</dbReference>
<keyword evidence="3" id="KW-0929">Antimicrobial</keyword>
<dbReference type="InterPro" id="IPR002502">
    <property type="entry name" value="Amidase_domain"/>
</dbReference>
<protein>
    <recommendedName>
        <fullName evidence="8">N-acetylmuramoyl-L-alanine amidase</fullName>
    </recommendedName>
</protein>
<keyword evidence="5" id="KW-0378">Hydrolase</keyword>
<dbReference type="SUPFAM" id="SSF55846">
    <property type="entry name" value="N-acetylmuramoyl-L-alanine amidase-like"/>
    <property type="match status" value="1"/>
</dbReference>
<dbReference type="GO" id="GO:0042834">
    <property type="term" value="F:peptidoglycan binding"/>
    <property type="evidence" value="ECO:0007669"/>
    <property type="project" value="InterPro"/>
</dbReference>
<proteinExistence type="inferred from homology"/>
<evidence type="ECO:0000256" key="8">
    <source>
        <dbReference type="ARBA" id="ARBA00042615"/>
    </source>
</evidence>
<keyword evidence="4" id="KW-0081">Bacteriolytic enzyme</keyword>
<evidence type="ECO:0000259" key="10">
    <source>
        <dbReference type="PROSITE" id="PS51724"/>
    </source>
</evidence>
<dbReference type="Gene3D" id="3.40.80.10">
    <property type="entry name" value="Peptidoglycan recognition protein-like"/>
    <property type="match status" value="1"/>
</dbReference>
<evidence type="ECO:0000256" key="3">
    <source>
        <dbReference type="ARBA" id="ARBA00022529"/>
    </source>
</evidence>
<sequence>MNESDIIVAMHTRNDCYKVARPIVGPKGIVVHSTAAPNPYLKRYVDCPDQCGVNKAGNHWNHSSKEMGRSVCAHAFIGYDKDKRIRVAQILPYEYQDWLTGGSANKTHIGFEICEPADLSDKAYFAEMWDVVVDYCAYLCKRFGLDPMGENVIIDHATAHKLGWGNNHGDVAHWWPKYHGVYLDDLRKAVAQRMGLQQPDDPPEPEKPEEEPKMDKLYRVQVGAFAVRENAKKMLEKLKALGFDGLIVEAGQGAGQNGTTITDGTWNVRNGPGRQYGIVGLAQEGEVYELSGDEQGDWVGILYKGIKAWISRSGVTNK</sequence>
<evidence type="ECO:0000256" key="1">
    <source>
        <dbReference type="ARBA" id="ARBA00001947"/>
    </source>
</evidence>
<dbReference type="SMART" id="SM00287">
    <property type="entry name" value="SH3b"/>
    <property type="match status" value="1"/>
</dbReference>